<keyword evidence="2" id="KW-1015">Disulfide bond</keyword>
<dbReference type="PANTHER" id="PTHR47966">
    <property type="entry name" value="BETA-SITE APP-CLEAVING ENZYME, ISOFORM A-RELATED"/>
    <property type="match status" value="1"/>
</dbReference>
<sequence length="355" mass="39423">MRYRRSEGYSTFETSYSTNAPHTKVKSSKFLRNVRYHGEVSLGTPDQKFLMLFDTSSSDSWVTCSACGNGQNFLDCSVHRFFRCDSSTTCFAPNETEFQKVYSNVEINGYMVEDIICFGNDTLRRFCTSRNQRFGCVTEEPSLLTSLPYFGVIGLGWDAGESEEATPTQLKIPTLLQSIFSASSCHDPIIAFWLNRTEQQPSDGEIAMCGINDALHKGPFLWCSIVENQVNYWSLALDSMAVISLTIAEKGIASIDTSSPYISGPIENIDFLATILGAQIVNGTYVIDCAQGLYMPPITFYINATALSIASDEYIIKLSTQQNHRGFSDGRSLATFIQHSIIAIDESVSHKPCDE</sequence>
<feature type="domain" description="Peptidase A1" evidence="3">
    <location>
        <begin position="36"/>
        <end position="355"/>
    </location>
</feature>
<keyword evidence="5" id="KW-1185">Reference proteome</keyword>
<evidence type="ECO:0000259" key="3">
    <source>
        <dbReference type="PROSITE" id="PS51767"/>
    </source>
</evidence>
<dbReference type="EMBL" id="UYRR01032075">
    <property type="protein sequence ID" value="VDK54044.1"/>
    <property type="molecule type" value="Genomic_DNA"/>
</dbReference>
<name>A0A0M3K3U7_ANISI</name>
<evidence type="ECO:0000313" key="6">
    <source>
        <dbReference type="WBParaSite" id="ASIM_0001563801-mRNA-1"/>
    </source>
</evidence>
<dbReference type="Pfam" id="PF00026">
    <property type="entry name" value="Asp"/>
    <property type="match status" value="1"/>
</dbReference>
<reference evidence="6" key="1">
    <citation type="submission" date="2017-02" db="UniProtKB">
        <authorList>
            <consortium name="WormBaseParasite"/>
        </authorList>
    </citation>
    <scope>IDENTIFICATION</scope>
</reference>
<dbReference type="Gene3D" id="2.40.70.10">
    <property type="entry name" value="Acid Proteases"/>
    <property type="match status" value="2"/>
</dbReference>
<accession>A0A0M3K3U7</accession>
<proteinExistence type="inferred from homology"/>
<dbReference type="WBParaSite" id="ASIM_0001563801-mRNA-1">
    <property type="protein sequence ID" value="ASIM_0001563801-mRNA-1"/>
    <property type="gene ID" value="ASIM_0001563801"/>
</dbReference>
<protein>
    <submittedName>
        <fullName evidence="6">Peptidase A1 domain-containing protein</fullName>
    </submittedName>
</protein>
<evidence type="ECO:0000313" key="4">
    <source>
        <dbReference type="EMBL" id="VDK54044.1"/>
    </source>
</evidence>
<dbReference type="CDD" id="cd05471">
    <property type="entry name" value="pepsin_like"/>
    <property type="match status" value="1"/>
</dbReference>
<dbReference type="InterPro" id="IPR021109">
    <property type="entry name" value="Peptidase_aspartic_dom_sf"/>
</dbReference>
<dbReference type="GO" id="GO:0006508">
    <property type="term" value="P:proteolysis"/>
    <property type="evidence" value="ECO:0007669"/>
    <property type="project" value="InterPro"/>
</dbReference>
<dbReference type="PRINTS" id="PR00792">
    <property type="entry name" value="PEPSIN"/>
</dbReference>
<reference evidence="4 5" key="2">
    <citation type="submission" date="2018-11" db="EMBL/GenBank/DDBJ databases">
        <authorList>
            <consortium name="Pathogen Informatics"/>
        </authorList>
    </citation>
    <scope>NUCLEOTIDE SEQUENCE [LARGE SCALE GENOMIC DNA]</scope>
</reference>
<dbReference type="InterPro" id="IPR034164">
    <property type="entry name" value="Pepsin-like_dom"/>
</dbReference>
<dbReference type="InterPro" id="IPR001461">
    <property type="entry name" value="Aspartic_peptidase_A1"/>
</dbReference>
<dbReference type="InterPro" id="IPR033121">
    <property type="entry name" value="PEPTIDASE_A1"/>
</dbReference>
<dbReference type="OrthoDB" id="771136at2759"/>
<comment type="similarity">
    <text evidence="1">Belongs to the peptidase A1 family.</text>
</comment>
<gene>
    <name evidence="4" type="ORF">ASIM_LOCUS15045</name>
</gene>
<evidence type="ECO:0000256" key="2">
    <source>
        <dbReference type="PIRSR" id="PIRSR601461-2"/>
    </source>
</evidence>
<dbReference type="GO" id="GO:0005764">
    <property type="term" value="C:lysosome"/>
    <property type="evidence" value="ECO:0007669"/>
    <property type="project" value="TreeGrafter"/>
</dbReference>
<dbReference type="PANTHER" id="PTHR47966:SF40">
    <property type="entry name" value="ASPARTIC PROTEASE 3"/>
    <property type="match status" value="1"/>
</dbReference>
<evidence type="ECO:0000256" key="1">
    <source>
        <dbReference type="ARBA" id="ARBA00007447"/>
    </source>
</evidence>
<dbReference type="PROSITE" id="PS51767">
    <property type="entry name" value="PEPTIDASE_A1"/>
    <property type="match status" value="1"/>
</dbReference>
<dbReference type="Proteomes" id="UP000267096">
    <property type="component" value="Unassembled WGS sequence"/>
</dbReference>
<dbReference type="GO" id="GO:0004190">
    <property type="term" value="F:aspartic-type endopeptidase activity"/>
    <property type="evidence" value="ECO:0007669"/>
    <property type="project" value="InterPro"/>
</dbReference>
<feature type="disulfide bond" evidence="2">
    <location>
        <begin position="67"/>
        <end position="84"/>
    </location>
</feature>
<dbReference type="AlphaFoldDB" id="A0A0M3K3U7"/>
<organism evidence="6">
    <name type="scientific">Anisakis simplex</name>
    <name type="common">Herring worm</name>
    <dbReference type="NCBI Taxonomy" id="6269"/>
    <lineage>
        <taxon>Eukaryota</taxon>
        <taxon>Metazoa</taxon>
        <taxon>Ecdysozoa</taxon>
        <taxon>Nematoda</taxon>
        <taxon>Chromadorea</taxon>
        <taxon>Rhabditida</taxon>
        <taxon>Spirurina</taxon>
        <taxon>Ascaridomorpha</taxon>
        <taxon>Ascaridoidea</taxon>
        <taxon>Anisakidae</taxon>
        <taxon>Anisakis</taxon>
        <taxon>Anisakis simplex complex</taxon>
    </lineage>
</organism>
<dbReference type="SUPFAM" id="SSF50630">
    <property type="entry name" value="Acid proteases"/>
    <property type="match status" value="1"/>
</dbReference>
<evidence type="ECO:0000313" key="5">
    <source>
        <dbReference type="Proteomes" id="UP000267096"/>
    </source>
</evidence>